<comment type="similarity">
    <text evidence="1">Belongs to the UPF0749 family.</text>
</comment>
<dbReference type="EMBL" id="LS483468">
    <property type="protein sequence ID" value="SQI28604.1"/>
    <property type="molecule type" value="Genomic_DNA"/>
</dbReference>
<keyword evidence="2" id="KW-0175">Coiled coil</keyword>
<evidence type="ECO:0000256" key="1">
    <source>
        <dbReference type="ARBA" id="ARBA00009108"/>
    </source>
</evidence>
<protein>
    <submittedName>
        <fullName evidence="5">Membrane protein</fullName>
    </submittedName>
</protein>
<dbReference type="InterPro" id="IPR010273">
    <property type="entry name" value="DUF881"/>
</dbReference>
<dbReference type="RefSeq" id="WP_084722251.1">
    <property type="nucleotide sequence ID" value="NZ_JAFBBL010000001.1"/>
</dbReference>
<feature type="coiled-coil region" evidence="2">
    <location>
        <begin position="91"/>
        <end position="118"/>
    </location>
</feature>
<keyword evidence="4" id="KW-0472">Membrane</keyword>
<sequence length="272" mass="28051">MSDDTRGGEHEPRGGPERDGPEPDAVEPGRDSDDRDSAGAKPGLKRTAPVFAVLAALLVFLLGTAIATQVRNTGTGDTLDSARPADLLVLLDNLNRREAALRQEITALERTLSSLERDGSDAALAEARERLDDLSIQLGTAPASGPGVVLTVNDPRGGVGAEVVLDMIQELRAAGADTMQIAGAGGETVRIGVDSWVTGSPGAITVDDTPLRAPYTVTAIGDGPTLAAALNIPGGVVDAVARAGGSLTVEQFPQVDVPALREIKPRQYSQPG</sequence>
<name>A0A2X4WWZ1_9NOCA</name>
<dbReference type="PANTHER" id="PTHR37313">
    <property type="entry name" value="UPF0749 PROTEIN RV1825"/>
    <property type="match status" value="1"/>
</dbReference>
<evidence type="ECO:0000313" key="6">
    <source>
        <dbReference type="Proteomes" id="UP000249091"/>
    </source>
</evidence>
<dbReference type="Gene3D" id="3.30.70.1880">
    <property type="entry name" value="Protein of unknown function DUF881"/>
    <property type="match status" value="1"/>
</dbReference>
<dbReference type="KEGG" id="rcr:NCTC10994_00353"/>
<keyword evidence="4" id="KW-0812">Transmembrane</keyword>
<accession>A0A2X4WWZ1</accession>
<dbReference type="Proteomes" id="UP000249091">
    <property type="component" value="Chromosome 1"/>
</dbReference>
<evidence type="ECO:0000256" key="3">
    <source>
        <dbReference type="SAM" id="MobiDB-lite"/>
    </source>
</evidence>
<reference evidence="5 6" key="1">
    <citation type="submission" date="2018-06" db="EMBL/GenBank/DDBJ databases">
        <authorList>
            <consortium name="Pathogen Informatics"/>
            <person name="Doyle S."/>
        </authorList>
    </citation>
    <scope>NUCLEOTIDE SEQUENCE [LARGE SCALE GENOMIC DNA]</scope>
    <source>
        <strain evidence="5 6">NCTC10994</strain>
    </source>
</reference>
<feature type="transmembrane region" description="Helical" evidence="4">
    <location>
        <begin position="50"/>
        <end position="70"/>
    </location>
</feature>
<feature type="compositionally biased region" description="Basic and acidic residues" evidence="3">
    <location>
        <begin position="1"/>
        <end position="38"/>
    </location>
</feature>
<evidence type="ECO:0000313" key="5">
    <source>
        <dbReference type="EMBL" id="SQI28604.1"/>
    </source>
</evidence>
<gene>
    <name evidence="5" type="ORF">NCTC10994_00353</name>
</gene>
<keyword evidence="4" id="KW-1133">Transmembrane helix</keyword>
<dbReference type="AlphaFoldDB" id="A0A2X4WWZ1"/>
<evidence type="ECO:0000256" key="2">
    <source>
        <dbReference type="SAM" id="Coils"/>
    </source>
</evidence>
<dbReference type="PANTHER" id="PTHR37313:SF2">
    <property type="entry name" value="UPF0749 PROTEIN YLXX"/>
    <property type="match status" value="1"/>
</dbReference>
<dbReference type="Pfam" id="PF05949">
    <property type="entry name" value="DUF881"/>
    <property type="match status" value="1"/>
</dbReference>
<evidence type="ECO:0000256" key="4">
    <source>
        <dbReference type="SAM" id="Phobius"/>
    </source>
</evidence>
<feature type="region of interest" description="Disordered" evidence="3">
    <location>
        <begin position="1"/>
        <end position="43"/>
    </location>
</feature>
<dbReference type="GO" id="GO:0005886">
    <property type="term" value="C:plasma membrane"/>
    <property type="evidence" value="ECO:0007669"/>
    <property type="project" value="TreeGrafter"/>
</dbReference>
<dbReference type="STRING" id="1219011.GCA_001895045_00074"/>
<organism evidence="5 6">
    <name type="scientific">Rhodococcus coprophilus</name>
    <dbReference type="NCBI Taxonomy" id="38310"/>
    <lineage>
        <taxon>Bacteria</taxon>
        <taxon>Bacillati</taxon>
        <taxon>Actinomycetota</taxon>
        <taxon>Actinomycetes</taxon>
        <taxon>Mycobacteriales</taxon>
        <taxon>Nocardiaceae</taxon>
        <taxon>Rhodococcus</taxon>
    </lineage>
</organism>
<proteinExistence type="inferred from homology"/>
<keyword evidence="6" id="KW-1185">Reference proteome</keyword>